<dbReference type="GO" id="GO:0009253">
    <property type="term" value="P:peptidoglycan catabolic process"/>
    <property type="evidence" value="ECO:0007669"/>
    <property type="project" value="InterPro"/>
</dbReference>
<dbReference type="InterPro" id="IPR017853">
    <property type="entry name" value="GH"/>
</dbReference>
<dbReference type="Pfam" id="PF01183">
    <property type="entry name" value="Glyco_hydro_25"/>
    <property type="match status" value="1"/>
</dbReference>
<feature type="signal peptide" evidence="3">
    <location>
        <begin position="1"/>
        <end position="31"/>
    </location>
</feature>
<dbReference type="Gene3D" id="2.60.40.3760">
    <property type="match status" value="7"/>
</dbReference>
<dbReference type="Proteomes" id="UP000196074">
    <property type="component" value="Unassembled WGS sequence"/>
</dbReference>
<evidence type="ECO:0008006" key="6">
    <source>
        <dbReference type="Google" id="ProtNLM"/>
    </source>
</evidence>
<comment type="similarity">
    <text evidence="1">Belongs to the glycosyl hydrolase 25 family.</text>
</comment>
<evidence type="ECO:0000313" key="4">
    <source>
        <dbReference type="EMBL" id="OUQ11194.1"/>
    </source>
</evidence>
<dbReference type="AlphaFoldDB" id="A0A1Y4R0S8"/>
<evidence type="ECO:0000313" key="5">
    <source>
        <dbReference type="Proteomes" id="UP000196074"/>
    </source>
</evidence>
<feature type="chain" id="PRO_5013186989" description="Glycosyl hydrolase family 25" evidence="3">
    <location>
        <begin position="32"/>
        <end position="999"/>
    </location>
</feature>
<dbReference type="PANTHER" id="PTHR34135">
    <property type="entry name" value="LYSOZYME"/>
    <property type="match status" value="1"/>
</dbReference>
<evidence type="ECO:0000256" key="2">
    <source>
        <dbReference type="SAM" id="MobiDB-lite"/>
    </source>
</evidence>
<dbReference type="InterPro" id="IPR013688">
    <property type="entry name" value="GBS_Bsp-like"/>
</dbReference>
<comment type="caution">
    <text evidence="4">The sequence shown here is derived from an EMBL/GenBank/DDBJ whole genome shotgun (WGS) entry which is preliminary data.</text>
</comment>
<dbReference type="Gene3D" id="3.20.20.80">
    <property type="entry name" value="Glycosidases"/>
    <property type="match status" value="1"/>
</dbReference>
<dbReference type="GO" id="GO:0016052">
    <property type="term" value="P:carbohydrate catabolic process"/>
    <property type="evidence" value="ECO:0007669"/>
    <property type="project" value="TreeGrafter"/>
</dbReference>
<dbReference type="Pfam" id="PF08481">
    <property type="entry name" value="GBS_Bsp-like"/>
    <property type="match status" value="7"/>
</dbReference>
<feature type="region of interest" description="Disordered" evidence="2">
    <location>
        <begin position="30"/>
        <end position="53"/>
    </location>
</feature>
<sequence>MKMKKWMTLGVCVTTLSMLTGIYPTFQSVHADDTQSTSTTNTLNETSTTTSTTSVTKSEETISITPNTANTTSEVAVQAAVQSVKPIEGTIKNVNQENGTYDVVVKVNENVQSGIKQVLVPIWSDAQQKDIKWYEAKLQGDGTWIVHMNFSEHQYHRATFHTHVYVYSNDNKHNIGTVLNDTTIESRETKLSAKIQNVNTSKGSYDVVIYGSSSSGIHHVKVPIWSSKDQSDIKWYDAVKQPDGSYLVHMNIANHKYHHGVYHTHVYMYNNDHSGRAIVVNDTNLPETNNTKLDARITNVNISNGSYDVIIKGQIDSGVREILVPIWSDENQKDIKWYKASKQSDGSYVVHMNIANHKYNRGTYTTHVYMYGNNGKQHGMVVGNTALPDVNTKLDAEIKHVNKDKGSYDVVIKGQIDSGVREILVPIWSDKNQKDIKWYKASKQADDSYIVHMNIANHKYNRGTYTTHVYMYGNNGKQHGMVVGNTILPDVHSKLEAEIKNVNQAEGSYDVVINGQIDSGIKEILVPIWSAKDQNDIKWYKAEKQVDGSYVVHMNIANHKYNRGTYTTHVYMYSNNGKQHGIVVGNVEIKNIPNTLSGKIINVNQTNSSYDVVIDAFSNSGIREILIPIWSRNDQSDIKWYKAEEGADGKWHVHMQAANHNFNSGAFYTHVYMYMNNGKFEFLNLGQTVLSDISKSSGNSARIVNVDFDNGNYDVLVKVDNKLNVSKILVPTWSSIDQSDIIWHEAKNIGNGYYKAHISVMDHQLLSGIYKSDVYIYQFGVKNPIGLPAGSINLSKPYKIIDISEHQKPDLINYDELAKHIRGVIVRIQYGQNYVDMHYKKHITELKKRNIPVAVYAWVRGQDYNQMVNEAKLFYNRAKEFNPSFWWLDVEEPGLMTQANNNVRSGVELYRSTLSNLGAKKIGLYIGNDKYKLYNVDTSKFQGIWIPTYGLDNGLYQGYNPTSTNVYDLHQYTSNGKINGYGYNLDISRLVNKNFDYFF</sequence>
<reference evidence="5" key="1">
    <citation type="submission" date="2017-04" db="EMBL/GenBank/DDBJ databases">
        <title>Function of individual gut microbiota members based on whole genome sequencing of pure cultures obtained from chicken caecum.</title>
        <authorList>
            <person name="Medvecky M."/>
            <person name="Cejkova D."/>
            <person name="Polansky O."/>
            <person name="Karasova D."/>
            <person name="Kubasova T."/>
            <person name="Cizek A."/>
            <person name="Rychlik I."/>
        </authorList>
    </citation>
    <scope>NUCLEOTIDE SEQUENCE [LARGE SCALE GENOMIC DNA]</scope>
    <source>
        <strain evidence="5">An144</strain>
    </source>
</reference>
<proteinExistence type="inferred from homology"/>
<feature type="compositionally biased region" description="Low complexity" evidence="2">
    <location>
        <begin position="34"/>
        <end position="53"/>
    </location>
</feature>
<evidence type="ECO:0000256" key="1">
    <source>
        <dbReference type="ARBA" id="ARBA00010646"/>
    </source>
</evidence>
<protein>
    <recommendedName>
        <fullName evidence="6">Glycosyl hydrolase family 25</fullName>
    </recommendedName>
</protein>
<dbReference type="EMBL" id="NFLC01000004">
    <property type="protein sequence ID" value="OUQ11194.1"/>
    <property type="molecule type" value="Genomic_DNA"/>
</dbReference>
<dbReference type="SUPFAM" id="SSF51445">
    <property type="entry name" value="(Trans)glycosidases"/>
    <property type="match status" value="1"/>
</dbReference>
<dbReference type="PANTHER" id="PTHR34135:SF1">
    <property type="entry name" value="GLYCOSYL HYDROLASE FAMILY 25"/>
    <property type="match status" value="1"/>
</dbReference>
<organism evidence="4 5">
    <name type="scientific">Enterococcus cecorum</name>
    <dbReference type="NCBI Taxonomy" id="44008"/>
    <lineage>
        <taxon>Bacteria</taxon>
        <taxon>Bacillati</taxon>
        <taxon>Bacillota</taxon>
        <taxon>Bacilli</taxon>
        <taxon>Lactobacillales</taxon>
        <taxon>Enterococcaceae</taxon>
        <taxon>Enterococcus</taxon>
    </lineage>
</organism>
<dbReference type="PROSITE" id="PS51904">
    <property type="entry name" value="GLYCOSYL_HYDROL_F25_2"/>
    <property type="match status" value="1"/>
</dbReference>
<gene>
    <name evidence="4" type="ORF">B5E88_03070</name>
</gene>
<dbReference type="GO" id="GO:0003796">
    <property type="term" value="F:lysozyme activity"/>
    <property type="evidence" value="ECO:0007669"/>
    <property type="project" value="InterPro"/>
</dbReference>
<dbReference type="GO" id="GO:0016998">
    <property type="term" value="P:cell wall macromolecule catabolic process"/>
    <property type="evidence" value="ECO:0007669"/>
    <property type="project" value="InterPro"/>
</dbReference>
<dbReference type="InterPro" id="IPR002053">
    <property type="entry name" value="Glyco_hydro_25"/>
</dbReference>
<dbReference type="RefSeq" id="WP_087214035.1">
    <property type="nucleotide sequence ID" value="NZ_OX346402.1"/>
</dbReference>
<keyword evidence="3" id="KW-0732">Signal</keyword>
<evidence type="ECO:0000256" key="3">
    <source>
        <dbReference type="SAM" id="SignalP"/>
    </source>
</evidence>
<accession>A0A1Y4R0S8</accession>
<name>A0A1Y4R0S8_9ENTE</name>